<evidence type="ECO:0000256" key="1">
    <source>
        <dbReference type="SAM" id="SignalP"/>
    </source>
</evidence>
<dbReference type="Proteomes" id="UP001243989">
    <property type="component" value="Unassembled WGS sequence"/>
</dbReference>
<proteinExistence type="predicted"/>
<accession>A0AAJ0EC25</accession>
<dbReference type="PANTHER" id="PTHR33657">
    <property type="entry name" value="DOMAIN PROTEIN, PUTATIVE (AFU_ORTHOLOGUE AFUA_5G00600)-RELATED"/>
    <property type="match status" value="1"/>
</dbReference>
<dbReference type="PANTHER" id="PTHR33657:SF6">
    <property type="entry name" value="SECRETED PROTEIN"/>
    <property type="match status" value="1"/>
</dbReference>
<feature type="signal peptide" evidence="1">
    <location>
        <begin position="1"/>
        <end position="17"/>
    </location>
</feature>
<dbReference type="Pfam" id="PF05630">
    <property type="entry name" value="NPP1"/>
    <property type="match status" value="1"/>
</dbReference>
<comment type="caution">
    <text evidence="2">The sequence shown here is derived from an EMBL/GenBank/DDBJ whole genome shotgun (WGS) entry which is preliminary data.</text>
</comment>
<dbReference type="RefSeq" id="XP_060441735.1">
    <property type="nucleotide sequence ID" value="XM_060586287.1"/>
</dbReference>
<keyword evidence="3" id="KW-1185">Reference proteome</keyword>
<dbReference type="AlphaFoldDB" id="A0AAJ0EC25"/>
<dbReference type="GeneID" id="85471149"/>
<dbReference type="InterPro" id="IPR008701">
    <property type="entry name" value="NPP1"/>
</dbReference>
<protein>
    <submittedName>
        <fullName evidence="2">Necrosis inducing protein-domain-containing protein</fullName>
    </submittedName>
</protein>
<feature type="non-terminal residue" evidence="2">
    <location>
        <position position="276"/>
    </location>
</feature>
<evidence type="ECO:0000313" key="2">
    <source>
        <dbReference type="EMBL" id="KAK1625740.1"/>
    </source>
</evidence>
<name>A0AAJ0EC25_9PEZI</name>
<organism evidence="2 3">
    <name type="scientific">Colletotrichum phormii</name>
    <dbReference type="NCBI Taxonomy" id="359342"/>
    <lineage>
        <taxon>Eukaryota</taxon>
        <taxon>Fungi</taxon>
        <taxon>Dikarya</taxon>
        <taxon>Ascomycota</taxon>
        <taxon>Pezizomycotina</taxon>
        <taxon>Sordariomycetes</taxon>
        <taxon>Hypocreomycetidae</taxon>
        <taxon>Glomerellales</taxon>
        <taxon>Glomerellaceae</taxon>
        <taxon>Colletotrichum</taxon>
        <taxon>Colletotrichum acutatum species complex</taxon>
    </lineage>
</organism>
<gene>
    <name evidence="2" type="ORF">BDP81DRAFT_355510</name>
</gene>
<keyword evidence="1" id="KW-0732">Signal</keyword>
<reference evidence="2" key="1">
    <citation type="submission" date="2021-06" db="EMBL/GenBank/DDBJ databases">
        <title>Comparative genomics, transcriptomics and evolutionary studies reveal genomic signatures of adaptation to plant cell wall in hemibiotrophic fungi.</title>
        <authorList>
            <consortium name="DOE Joint Genome Institute"/>
            <person name="Baroncelli R."/>
            <person name="Diaz J.F."/>
            <person name="Benocci T."/>
            <person name="Peng M."/>
            <person name="Battaglia E."/>
            <person name="Haridas S."/>
            <person name="Andreopoulos W."/>
            <person name="Labutti K."/>
            <person name="Pangilinan J."/>
            <person name="Floch G.L."/>
            <person name="Makela M.R."/>
            <person name="Henrissat B."/>
            <person name="Grigoriev I.V."/>
            <person name="Crouch J.A."/>
            <person name="De Vries R.P."/>
            <person name="Sukno S.A."/>
            <person name="Thon M.R."/>
        </authorList>
    </citation>
    <scope>NUCLEOTIDE SEQUENCE</scope>
    <source>
        <strain evidence="2">CBS 102054</strain>
    </source>
</reference>
<feature type="chain" id="PRO_5042612520" evidence="1">
    <location>
        <begin position="18"/>
        <end position="276"/>
    </location>
</feature>
<dbReference type="EMBL" id="JAHMHQ010000019">
    <property type="protein sequence ID" value="KAK1625740.1"/>
    <property type="molecule type" value="Genomic_DNA"/>
</dbReference>
<evidence type="ECO:0000313" key="3">
    <source>
        <dbReference type="Proteomes" id="UP001243989"/>
    </source>
</evidence>
<sequence>MSRRVLFSLLAPLLVNAALLPRGGDVAVGDKWKNHNDVKPLPALPDDDIMGDLEVQYSPFLFSWHGCIPYAAVDADGYAGSGLKPTGKSGDDCRDFGQSGQTYARVGESHDRWAIMYSYYLPKVMGSDEQHRHHWLTAVVWLAYDKCPDELRNFSPRGISYSTSPGAFDTKRTNTLYVAKNGAGLATHPVVTYDAGQILFPSDVGPNGALSPPLIGWGRLPQLAKDQFNGIQYEHTKVPFSDANFQSYLDAAYDDAFFVGVSDVMDCQSSSPSPTD</sequence>